<accession>A0A8J2IFJ9</accession>
<evidence type="ECO:0000313" key="2">
    <source>
        <dbReference type="EMBL" id="CAG5182780.1"/>
    </source>
</evidence>
<dbReference type="RefSeq" id="XP_043173902.1">
    <property type="nucleotide sequence ID" value="XM_043317967.1"/>
</dbReference>
<dbReference type="Proteomes" id="UP000676310">
    <property type="component" value="Unassembled WGS sequence"/>
</dbReference>
<proteinExistence type="predicted"/>
<evidence type="ECO:0000313" key="3">
    <source>
        <dbReference type="Proteomes" id="UP000676310"/>
    </source>
</evidence>
<dbReference type="GeneID" id="67010481"/>
<reference evidence="2" key="1">
    <citation type="submission" date="2021-05" db="EMBL/GenBank/DDBJ databases">
        <authorList>
            <person name="Stam R."/>
        </authorList>
    </citation>
    <scope>NUCLEOTIDE SEQUENCE</scope>
    <source>
        <strain evidence="2">CS162</strain>
    </source>
</reference>
<dbReference type="AlphaFoldDB" id="A0A8J2IFJ9"/>
<protein>
    <submittedName>
        <fullName evidence="2">Uncharacterized protein</fullName>
    </submittedName>
</protein>
<comment type="caution">
    <text evidence="2">The sequence shown here is derived from an EMBL/GenBank/DDBJ whole genome shotgun (WGS) entry which is preliminary data.</text>
</comment>
<evidence type="ECO:0000256" key="1">
    <source>
        <dbReference type="SAM" id="MobiDB-lite"/>
    </source>
</evidence>
<organism evidence="2 3">
    <name type="scientific">Alternaria atra</name>
    <dbReference type="NCBI Taxonomy" id="119953"/>
    <lineage>
        <taxon>Eukaryota</taxon>
        <taxon>Fungi</taxon>
        <taxon>Dikarya</taxon>
        <taxon>Ascomycota</taxon>
        <taxon>Pezizomycotina</taxon>
        <taxon>Dothideomycetes</taxon>
        <taxon>Pleosporomycetidae</taxon>
        <taxon>Pleosporales</taxon>
        <taxon>Pleosporineae</taxon>
        <taxon>Pleosporaceae</taxon>
        <taxon>Alternaria</taxon>
        <taxon>Alternaria sect. Ulocladioides</taxon>
    </lineage>
</organism>
<dbReference type="EMBL" id="CAJRGZ010000027">
    <property type="protein sequence ID" value="CAG5182780.1"/>
    <property type="molecule type" value="Genomic_DNA"/>
</dbReference>
<feature type="region of interest" description="Disordered" evidence="1">
    <location>
        <begin position="1"/>
        <end position="50"/>
    </location>
</feature>
<name>A0A8J2IFJ9_9PLEO</name>
<keyword evidence="3" id="KW-1185">Reference proteome</keyword>
<gene>
    <name evidence="2" type="ORF">ALTATR162_LOCUS10331</name>
</gene>
<sequence>MHPPSIATTLDKETAVIATAAPDGRGGLSEKTDATGSGDGPSESTNGGVFQVSGASLLTDNMLSFPPALHQSARDQERIILICYGLKGNINSNDDADGFPTHDQ</sequence>